<reference evidence="6 7" key="2">
    <citation type="journal article" date="2016" name="ISME J.">
        <title>Characterization of the first cultured representative of Verrucomicrobia subdivision 5 indicates the proposal of a novel phylum.</title>
        <authorList>
            <person name="Spring S."/>
            <person name="Bunk B."/>
            <person name="Sproer C."/>
            <person name="Schumann P."/>
            <person name="Rohde M."/>
            <person name="Tindall B.J."/>
            <person name="Klenk H.P."/>
        </authorList>
    </citation>
    <scope>NUCLEOTIDE SEQUENCE [LARGE SCALE GENOMIC DNA]</scope>
    <source>
        <strain evidence="6 7">L21-Fru-AB</strain>
    </source>
</reference>
<dbReference type="GO" id="GO:0046872">
    <property type="term" value="F:metal ion binding"/>
    <property type="evidence" value="ECO:0007669"/>
    <property type="project" value="UniProtKB-KW"/>
</dbReference>
<evidence type="ECO:0000259" key="5">
    <source>
        <dbReference type="SMART" id="SM00849"/>
    </source>
</evidence>
<name>A0A0G3EBP3_9BACT</name>
<evidence type="ECO:0000313" key="6">
    <source>
        <dbReference type="EMBL" id="AKJ63876.1"/>
    </source>
</evidence>
<evidence type="ECO:0000256" key="3">
    <source>
        <dbReference type="ARBA" id="ARBA00022801"/>
    </source>
</evidence>
<dbReference type="Pfam" id="PF00753">
    <property type="entry name" value="Lactamase_B"/>
    <property type="match status" value="1"/>
</dbReference>
<keyword evidence="3" id="KW-0378">Hydrolase</keyword>
<keyword evidence="7" id="KW-1185">Reference proteome</keyword>
<dbReference type="CDD" id="cd06262">
    <property type="entry name" value="metallo-hydrolase-like_MBL-fold"/>
    <property type="match status" value="1"/>
</dbReference>
<dbReference type="KEGG" id="vbl:L21SP4_00606"/>
<dbReference type="InterPro" id="IPR036866">
    <property type="entry name" value="RibonucZ/Hydroxyglut_hydro"/>
</dbReference>
<accession>A0A0G3EBP3</accession>
<dbReference type="STRING" id="1307763.L21SP4_00606"/>
<comment type="cofactor">
    <cofactor evidence="1">
        <name>Zn(2+)</name>
        <dbReference type="ChEBI" id="CHEBI:29105"/>
    </cofactor>
</comment>
<dbReference type="SUPFAM" id="SSF56281">
    <property type="entry name" value="Metallo-hydrolase/oxidoreductase"/>
    <property type="match status" value="1"/>
</dbReference>
<evidence type="ECO:0000256" key="1">
    <source>
        <dbReference type="ARBA" id="ARBA00001947"/>
    </source>
</evidence>
<dbReference type="Proteomes" id="UP000035268">
    <property type="component" value="Chromosome"/>
</dbReference>
<dbReference type="PANTHER" id="PTHR46233:SF3">
    <property type="entry name" value="HYDROXYACYLGLUTATHIONE HYDROLASE GLOC"/>
    <property type="match status" value="1"/>
</dbReference>
<evidence type="ECO:0000256" key="4">
    <source>
        <dbReference type="ARBA" id="ARBA00022833"/>
    </source>
</evidence>
<keyword evidence="2" id="KW-0479">Metal-binding</keyword>
<keyword evidence="4" id="KW-0862">Zinc</keyword>
<dbReference type="PANTHER" id="PTHR46233">
    <property type="entry name" value="HYDROXYACYLGLUTATHIONE HYDROLASE GLOC"/>
    <property type="match status" value="1"/>
</dbReference>
<dbReference type="AlphaFoldDB" id="A0A0G3EBP3"/>
<evidence type="ECO:0000313" key="7">
    <source>
        <dbReference type="Proteomes" id="UP000035268"/>
    </source>
</evidence>
<feature type="domain" description="Metallo-beta-lactamase" evidence="5">
    <location>
        <begin position="12"/>
        <end position="190"/>
    </location>
</feature>
<proteinExistence type="predicted"/>
<reference evidence="7" key="1">
    <citation type="submission" date="2015-02" db="EMBL/GenBank/DDBJ databases">
        <title>Description and complete genome sequence of the first cultured representative of the subdivision 5 of the Verrucomicrobia phylum.</title>
        <authorList>
            <person name="Spring S."/>
            <person name="Bunk B."/>
            <person name="Sproer C."/>
            <person name="Klenk H.-P."/>
        </authorList>
    </citation>
    <scope>NUCLEOTIDE SEQUENCE [LARGE SCALE GENOMIC DNA]</scope>
    <source>
        <strain evidence="7">L21-Fru-AB</strain>
    </source>
</reference>
<dbReference type="InterPro" id="IPR001279">
    <property type="entry name" value="Metallo-B-lactamas"/>
</dbReference>
<organism evidence="6 7">
    <name type="scientific">Kiritimatiella glycovorans</name>
    <dbReference type="NCBI Taxonomy" id="1307763"/>
    <lineage>
        <taxon>Bacteria</taxon>
        <taxon>Pseudomonadati</taxon>
        <taxon>Kiritimatiellota</taxon>
        <taxon>Kiritimatiellia</taxon>
        <taxon>Kiritimatiellales</taxon>
        <taxon>Kiritimatiellaceae</taxon>
        <taxon>Kiritimatiella</taxon>
    </lineage>
</organism>
<dbReference type="OrthoDB" id="9802248at2"/>
<dbReference type="Gene3D" id="3.60.15.10">
    <property type="entry name" value="Ribonuclease Z/Hydroxyacylglutathione hydrolase-like"/>
    <property type="match status" value="1"/>
</dbReference>
<dbReference type="EMBL" id="CP010904">
    <property type="protein sequence ID" value="AKJ63876.1"/>
    <property type="molecule type" value="Genomic_DNA"/>
</dbReference>
<dbReference type="GO" id="GO:0016787">
    <property type="term" value="F:hydrolase activity"/>
    <property type="evidence" value="ECO:0007669"/>
    <property type="project" value="UniProtKB-KW"/>
</dbReference>
<evidence type="ECO:0000256" key="2">
    <source>
        <dbReference type="ARBA" id="ARBA00022723"/>
    </source>
</evidence>
<dbReference type="InterPro" id="IPR051453">
    <property type="entry name" value="MBL_Glyoxalase_II"/>
</dbReference>
<dbReference type="SMART" id="SM00849">
    <property type="entry name" value="Lactamase_B"/>
    <property type="match status" value="1"/>
</dbReference>
<sequence length="212" mass="23357">MQIETLATGPFEVNCYLVTGDDTHALVIDPGAGGERIDRVLREKKWEVAAYLITHGHADHLNALGGLHRRRRAPVAMHPADAEWAFDDRNQIPGYYGVPERPDTIERELADGQIWEDAGLRYRIITTPGHSPGGVCFHFEDEQVLFSGDTLFQGSVGRTDLPSGDAKVLSDSLKKLLARVGDRCRVHPGHGAPTTIGAEKKSNFFLQRLPAI</sequence>
<gene>
    <name evidence="6" type="ORF">L21SP4_00606</name>
</gene>
<dbReference type="RefSeq" id="WP_052881264.1">
    <property type="nucleotide sequence ID" value="NZ_CP010904.1"/>
</dbReference>
<protein>
    <submittedName>
        <fullName evidence="6">Beta-lactamase-like protein</fullName>
    </submittedName>
</protein>